<dbReference type="EMBL" id="BMWD01000010">
    <property type="protein sequence ID" value="GGX63440.1"/>
    <property type="molecule type" value="Genomic_DNA"/>
</dbReference>
<protein>
    <submittedName>
        <fullName evidence="1">Uncharacterized protein</fullName>
    </submittedName>
</protein>
<sequence>MVMHNVVSVDGFIVDARDDVGPLFEWYSNSDASLGGVGHLSQVSAEYVEPVWTRIGTPVTGRRLLDITNGW</sequence>
<reference evidence="1" key="2">
    <citation type="submission" date="2020-09" db="EMBL/GenBank/DDBJ databases">
        <authorList>
            <person name="Sun Q."/>
            <person name="Ohkuma M."/>
        </authorList>
    </citation>
    <scope>NUCLEOTIDE SEQUENCE</scope>
    <source>
        <strain evidence="1">JCM 4956</strain>
    </source>
</reference>
<evidence type="ECO:0000313" key="2">
    <source>
        <dbReference type="Proteomes" id="UP000645555"/>
    </source>
</evidence>
<dbReference type="AlphaFoldDB" id="A0A918KH98"/>
<keyword evidence="2" id="KW-1185">Reference proteome</keyword>
<gene>
    <name evidence="1" type="ORF">GCM10010515_33880</name>
</gene>
<name>A0A918KH98_9ACTN</name>
<dbReference type="Proteomes" id="UP000645555">
    <property type="component" value="Unassembled WGS sequence"/>
</dbReference>
<proteinExistence type="predicted"/>
<dbReference type="RefSeq" id="WP_373302965.1">
    <property type="nucleotide sequence ID" value="NZ_BMWD01000010.1"/>
</dbReference>
<reference evidence="1" key="1">
    <citation type="journal article" date="2014" name="Int. J. Syst. Evol. Microbiol.">
        <title>Complete genome sequence of Corynebacterium casei LMG S-19264T (=DSM 44701T), isolated from a smear-ripened cheese.</title>
        <authorList>
            <consortium name="US DOE Joint Genome Institute (JGI-PGF)"/>
            <person name="Walter F."/>
            <person name="Albersmeier A."/>
            <person name="Kalinowski J."/>
            <person name="Ruckert C."/>
        </authorList>
    </citation>
    <scope>NUCLEOTIDE SEQUENCE</scope>
    <source>
        <strain evidence="1">JCM 4956</strain>
    </source>
</reference>
<accession>A0A918KH98</accession>
<evidence type="ECO:0000313" key="1">
    <source>
        <dbReference type="EMBL" id="GGX63440.1"/>
    </source>
</evidence>
<organism evidence="1 2">
    <name type="scientific">Streptomyces fructofermentans</name>
    <dbReference type="NCBI Taxonomy" id="152141"/>
    <lineage>
        <taxon>Bacteria</taxon>
        <taxon>Bacillati</taxon>
        <taxon>Actinomycetota</taxon>
        <taxon>Actinomycetes</taxon>
        <taxon>Kitasatosporales</taxon>
        <taxon>Streptomycetaceae</taxon>
        <taxon>Streptomyces</taxon>
    </lineage>
</organism>
<comment type="caution">
    <text evidence="1">The sequence shown here is derived from an EMBL/GenBank/DDBJ whole genome shotgun (WGS) entry which is preliminary data.</text>
</comment>